<comment type="function">
    <text evidence="9">Ligand for members of the frizzled family of seven transmembrane receptors.</text>
</comment>
<dbReference type="PRINTS" id="PR01349">
    <property type="entry name" value="WNTPROTEIN"/>
</dbReference>
<dbReference type="GO" id="GO:0005615">
    <property type="term" value="C:extracellular space"/>
    <property type="evidence" value="ECO:0007669"/>
    <property type="project" value="TreeGrafter"/>
</dbReference>
<dbReference type="GO" id="GO:0005125">
    <property type="term" value="F:cytokine activity"/>
    <property type="evidence" value="ECO:0007669"/>
    <property type="project" value="TreeGrafter"/>
</dbReference>
<evidence type="ECO:0000256" key="6">
    <source>
        <dbReference type="ARBA" id="ARBA00022687"/>
    </source>
</evidence>
<evidence type="ECO:0000313" key="11">
    <source>
        <dbReference type="Proteomes" id="UP001159042"/>
    </source>
</evidence>
<dbReference type="InterPro" id="IPR018161">
    <property type="entry name" value="Wnt_CS"/>
</dbReference>
<evidence type="ECO:0000256" key="3">
    <source>
        <dbReference type="ARBA" id="ARBA00022473"/>
    </source>
</evidence>
<dbReference type="GO" id="GO:0060070">
    <property type="term" value="P:canonical Wnt signaling pathway"/>
    <property type="evidence" value="ECO:0007669"/>
    <property type="project" value="TreeGrafter"/>
</dbReference>
<evidence type="ECO:0000313" key="10">
    <source>
        <dbReference type="EMBL" id="KAJ8920937.1"/>
    </source>
</evidence>
<protein>
    <recommendedName>
        <fullName evidence="9">Protein Wnt</fullName>
    </recommendedName>
</protein>
<dbReference type="GO" id="GO:0045165">
    <property type="term" value="P:cell fate commitment"/>
    <property type="evidence" value="ECO:0007669"/>
    <property type="project" value="TreeGrafter"/>
</dbReference>
<dbReference type="GO" id="GO:0060560">
    <property type="term" value="P:developmental growth involved in morphogenesis"/>
    <property type="evidence" value="ECO:0007669"/>
    <property type="project" value="UniProtKB-ARBA"/>
</dbReference>
<dbReference type="Pfam" id="PF00110">
    <property type="entry name" value="wnt"/>
    <property type="match status" value="2"/>
</dbReference>
<evidence type="ECO:0000256" key="1">
    <source>
        <dbReference type="ARBA" id="ARBA00004498"/>
    </source>
</evidence>
<dbReference type="PANTHER" id="PTHR12027:SF102">
    <property type="entry name" value="PROTEIN WNT"/>
    <property type="match status" value="1"/>
</dbReference>
<dbReference type="GO" id="GO:0000902">
    <property type="term" value="P:cell morphogenesis"/>
    <property type="evidence" value="ECO:0007669"/>
    <property type="project" value="UniProtKB-ARBA"/>
</dbReference>
<dbReference type="FunFam" id="3.30.2460.20:FF:000001">
    <property type="entry name" value="Wnt homolog"/>
    <property type="match status" value="1"/>
</dbReference>
<keyword evidence="3 9" id="KW-0217">Developmental protein</keyword>
<dbReference type="GO" id="GO:0005109">
    <property type="term" value="F:frizzled binding"/>
    <property type="evidence" value="ECO:0007669"/>
    <property type="project" value="TreeGrafter"/>
</dbReference>
<dbReference type="CDD" id="cd19343">
    <property type="entry name" value="Wnt_Wnt11"/>
    <property type="match status" value="1"/>
</dbReference>
<evidence type="ECO:0000256" key="5">
    <source>
        <dbReference type="ARBA" id="ARBA00022530"/>
    </source>
</evidence>
<comment type="caution">
    <text evidence="10">The sequence shown here is derived from an EMBL/GenBank/DDBJ whole genome shotgun (WGS) entry which is preliminary data.</text>
</comment>
<name>A0AAV8W3T1_9CUCU</name>
<dbReference type="GO" id="GO:0030182">
    <property type="term" value="P:neuron differentiation"/>
    <property type="evidence" value="ECO:0007669"/>
    <property type="project" value="TreeGrafter"/>
</dbReference>
<keyword evidence="4" id="KW-0964">Secreted</keyword>
<accession>A0AAV8W3T1</accession>
<keyword evidence="7" id="KW-1015">Disulfide bond</keyword>
<proteinExistence type="inferred from homology"/>
<dbReference type="Gene3D" id="3.30.2460.20">
    <property type="match status" value="1"/>
</dbReference>
<dbReference type="EMBL" id="JANEYG010000012">
    <property type="protein sequence ID" value="KAJ8920937.1"/>
    <property type="molecule type" value="Genomic_DNA"/>
</dbReference>
<keyword evidence="5" id="KW-0272">Extracellular matrix</keyword>
<dbReference type="GO" id="GO:0007517">
    <property type="term" value="P:muscle organ development"/>
    <property type="evidence" value="ECO:0007669"/>
    <property type="project" value="UniProtKB-ARBA"/>
</dbReference>
<dbReference type="Proteomes" id="UP001159042">
    <property type="component" value="Unassembled WGS sequence"/>
</dbReference>
<evidence type="ECO:0000256" key="9">
    <source>
        <dbReference type="RuleBase" id="RU003500"/>
    </source>
</evidence>
<dbReference type="PANTHER" id="PTHR12027">
    <property type="entry name" value="WNT RELATED"/>
    <property type="match status" value="1"/>
</dbReference>
<sequence>MADAPVKSHKPSAPGQTQNAARLELRSLQHSHLHWNISSINNNPGRGIRSGVRSPCTVARRRYGLVKVQAKLCRSTMEAMPHVESAATLASETCRNVFKHRRWNCSSIITAPYLTPDLTRATREQAYVYAISSAALTFTMARACSSGSLYQCTCASKPSSPTNGQFQWGGCGDNIKWGTQFAKRFIDNVEKYTLEKSKSKPKRDEGKEEDEKVMRNEVAAVNLHNNRVGRKVMTESLQTQCKCHGVSGSCNIKTCWKALPPMTVIGQKILQKYTNAMEISKYFLDKNLLESTPKKVKSKPLNSQHLMYISKSPDYCTKDEKLGSLGTVGSYMKVFLTGRKGQRVVGGFLHREAFLPCLAIKNRMLTNFYFNRQCNVTSIGQDSCRQLCCGRGYRTVVDEKIERCQCKFYNCCYVKCKICRTMTQVYECL</sequence>
<evidence type="ECO:0000256" key="4">
    <source>
        <dbReference type="ARBA" id="ARBA00022525"/>
    </source>
</evidence>
<organism evidence="10 11">
    <name type="scientific">Exocentrus adspersus</name>
    <dbReference type="NCBI Taxonomy" id="1586481"/>
    <lineage>
        <taxon>Eukaryota</taxon>
        <taxon>Metazoa</taxon>
        <taxon>Ecdysozoa</taxon>
        <taxon>Arthropoda</taxon>
        <taxon>Hexapoda</taxon>
        <taxon>Insecta</taxon>
        <taxon>Pterygota</taxon>
        <taxon>Neoptera</taxon>
        <taxon>Endopterygota</taxon>
        <taxon>Coleoptera</taxon>
        <taxon>Polyphaga</taxon>
        <taxon>Cucujiformia</taxon>
        <taxon>Chrysomeloidea</taxon>
        <taxon>Cerambycidae</taxon>
        <taxon>Lamiinae</taxon>
        <taxon>Acanthocinini</taxon>
        <taxon>Exocentrus</taxon>
    </lineage>
</organism>
<keyword evidence="6 9" id="KW-0879">Wnt signaling pathway</keyword>
<dbReference type="InterPro" id="IPR043158">
    <property type="entry name" value="Wnt_C"/>
</dbReference>
<evidence type="ECO:0000256" key="7">
    <source>
        <dbReference type="ARBA" id="ARBA00023157"/>
    </source>
</evidence>
<evidence type="ECO:0000256" key="2">
    <source>
        <dbReference type="ARBA" id="ARBA00005683"/>
    </source>
</evidence>
<gene>
    <name evidence="10" type="ORF">NQ315_015730</name>
</gene>
<dbReference type="SMART" id="SM00097">
    <property type="entry name" value="WNT1"/>
    <property type="match status" value="1"/>
</dbReference>
<dbReference type="AlphaFoldDB" id="A0AAV8W3T1"/>
<comment type="similarity">
    <text evidence="2 9">Belongs to the Wnt family.</text>
</comment>
<dbReference type="InterPro" id="IPR005817">
    <property type="entry name" value="Wnt"/>
</dbReference>
<evidence type="ECO:0000256" key="8">
    <source>
        <dbReference type="ARBA" id="ARBA00023288"/>
    </source>
</evidence>
<keyword evidence="11" id="KW-1185">Reference proteome</keyword>
<keyword evidence="8" id="KW-0449">Lipoprotein</keyword>
<reference evidence="10 11" key="1">
    <citation type="journal article" date="2023" name="Insect Mol. Biol.">
        <title>Genome sequencing provides insights into the evolution of gene families encoding plant cell wall-degrading enzymes in longhorned beetles.</title>
        <authorList>
            <person name="Shin N.R."/>
            <person name="Okamura Y."/>
            <person name="Kirsch R."/>
            <person name="Pauchet Y."/>
        </authorList>
    </citation>
    <scope>NUCLEOTIDE SEQUENCE [LARGE SCALE GENOMIC DNA]</scope>
    <source>
        <strain evidence="10">EAD_L_NR</strain>
    </source>
</reference>
<dbReference type="PROSITE" id="PS00246">
    <property type="entry name" value="WNT1"/>
    <property type="match status" value="1"/>
</dbReference>
<comment type="subcellular location">
    <subcellularLocation>
        <location evidence="1 9">Secreted</location>
        <location evidence="1 9">Extracellular space</location>
        <location evidence="1 9">Extracellular matrix</location>
    </subcellularLocation>
</comment>